<reference evidence="2 3" key="1">
    <citation type="journal article" date="2014" name="Int. J. Syst. Evol. Microbiol.">
        <title>Complete genome sequence of Corynebacterium casei LMG S-19264T (=DSM 44701T), isolated from a smear-ripened cheese.</title>
        <authorList>
            <consortium name="US DOE Joint Genome Institute (JGI-PGF)"/>
            <person name="Walter F."/>
            <person name="Albersmeier A."/>
            <person name="Kalinowski J."/>
            <person name="Ruckert C."/>
        </authorList>
    </citation>
    <scope>NUCLEOTIDE SEQUENCE [LARGE SCALE GENOMIC DNA]</scope>
    <source>
        <strain evidence="2 3">CGMCC 1.12925</strain>
    </source>
</reference>
<keyword evidence="1" id="KW-0812">Transmembrane</keyword>
<keyword evidence="1" id="KW-0472">Membrane</keyword>
<evidence type="ECO:0008006" key="4">
    <source>
        <dbReference type="Google" id="ProtNLM"/>
    </source>
</evidence>
<gene>
    <name evidence="2" type="ORF">GCM10010831_21110</name>
</gene>
<evidence type="ECO:0000256" key="1">
    <source>
        <dbReference type="SAM" id="Phobius"/>
    </source>
</evidence>
<proteinExistence type="predicted"/>
<evidence type="ECO:0000313" key="2">
    <source>
        <dbReference type="EMBL" id="GGE19756.1"/>
    </source>
</evidence>
<accession>A0A916ZZ58</accession>
<comment type="caution">
    <text evidence="2">The sequence shown here is derived from an EMBL/GenBank/DDBJ whole genome shotgun (WGS) entry which is preliminary data.</text>
</comment>
<dbReference type="EMBL" id="BMGL01000012">
    <property type="protein sequence ID" value="GGE19756.1"/>
    <property type="molecule type" value="Genomic_DNA"/>
</dbReference>
<organism evidence="2 3">
    <name type="scientific">Psychroflexus salis</name>
    <dbReference type="NCBI Taxonomy" id="1526574"/>
    <lineage>
        <taxon>Bacteria</taxon>
        <taxon>Pseudomonadati</taxon>
        <taxon>Bacteroidota</taxon>
        <taxon>Flavobacteriia</taxon>
        <taxon>Flavobacteriales</taxon>
        <taxon>Flavobacteriaceae</taxon>
        <taxon>Psychroflexus</taxon>
    </lineage>
</organism>
<protein>
    <recommendedName>
        <fullName evidence="4">DUF4129 domain-containing protein</fullName>
    </recommendedName>
</protein>
<keyword evidence="3" id="KW-1185">Reference proteome</keyword>
<evidence type="ECO:0000313" key="3">
    <source>
        <dbReference type="Proteomes" id="UP000599688"/>
    </source>
</evidence>
<dbReference type="Proteomes" id="UP000599688">
    <property type="component" value="Unassembled WGS sequence"/>
</dbReference>
<dbReference type="AlphaFoldDB" id="A0A916ZZ58"/>
<name>A0A916ZZ58_9FLAO</name>
<feature type="transmembrane region" description="Helical" evidence="1">
    <location>
        <begin position="99"/>
        <end position="117"/>
    </location>
</feature>
<keyword evidence="1" id="KW-1133">Transmembrane helix</keyword>
<sequence>MHNYFICISIFLIQFVGFSNPQKDSLVVDKNSIDKSLEIKESVIQEIKSKSEFDYQKQFQQESWWDDFTEWLNGKWKDLLQAIFGDIEPDSFVYFVTQILPYLILGLVIIFIIWLFIKLNPGQNVLAEPKRDKVYFSNEEELIKTKDLNKLKADAMANNNFRLAVRYWYLLILKDLDDLELIAYEFEKTNSDYAQELQNLSFANSFKQTTNYYNFAWYGGFDVNELQFQKIDRLFIQLQQQINKKHE</sequence>